<dbReference type="PRINTS" id="PR00385">
    <property type="entry name" value="P450"/>
</dbReference>
<dbReference type="Proteomes" id="UP000245207">
    <property type="component" value="Unassembled WGS sequence"/>
</dbReference>
<evidence type="ECO:0000256" key="4">
    <source>
        <dbReference type="ARBA" id="ARBA00023002"/>
    </source>
</evidence>
<keyword evidence="6" id="KW-0349">Heme</keyword>
<dbReference type="GO" id="GO:0005506">
    <property type="term" value="F:iron ion binding"/>
    <property type="evidence" value="ECO:0007669"/>
    <property type="project" value="InterPro"/>
</dbReference>
<feature type="binding site" description="axial binding residue" evidence="6">
    <location>
        <position position="760"/>
    </location>
    <ligand>
        <name>heme</name>
        <dbReference type="ChEBI" id="CHEBI:30413"/>
    </ligand>
    <ligandPart>
        <name>Fe</name>
        <dbReference type="ChEBI" id="CHEBI:18248"/>
    </ligandPart>
</feature>
<evidence type="ECO:0000256" key="5">
    <source>
        <dbReference type="ARBA" id="ARBA00023004"/>
    </source>
</evidence>
<dbReference type="Gene3D" id="1.10.630.10">
    <property type="entry name" value="Cytochrome P450"/>
    <property type="match status" value="3"/>
</dbReference>
<evidence type="ECO:0000256" key="7">
    <source>
        <dbReference type="SAM" id="Phobius"/>
    </source>
</evidence>
<dbReference type="PANTHER" id="PTHR24296">
    <property type="entry name" value="CYTOCHROME P450"/>
    <property type="match status" value="1"/>
</dbReference>
<dbReference type="STRING" id="35608.A0A2U1L9R0"/>
<proteinExistence type="inferred from homology"/>
<evidence type="ECO:0000256" key="1">
    <source>
        <dbReference type="ARBA" id="ARBA00001971"/>
    </source>
</evidence>
<dbReference type="InterPro" id="IPR036396">
    <property type="entry name" value="Cyt_P450_sf"/>
</dbReference>
<dbReference type="EMBL" id="PKPP01010611">
    <property type="protein sequence ID" value="PWA45738.1"/>
    <property type="molecule type" value="Genomic_DNA"/>
</dbReference>
<dbReference type="AlphaFoldDB" id="A0A2U1L9R0"/>
<sequence>MKMSSFLIPISILTVLLYISPSLILITIGCLVSLLLVLLSLVFVPYLTELIMSNDDRPPVVGPITSQLIHFQKLYDHMTSLARKHPTFRFITPTHSEVYTVDPVTVEYILKTNFDNYSKISRNALLYTKLLTAYLLKKQSQTPSYVYYVMVVFVKKGEHNTGIMRDLFGDGIFAVDGAKWRHQRKLASFEFSTKNLRDFSSDIFRSNSAKLAKKISLLAAAEESINLQVGFGFDLDTLSGLNEASNRFMKAFDDANGLVFWRFVDLLWRVKRFLNIGGEAALRENIRIVDNFVYDLIRNKREQMKIGIRDKEDILSRFLMESENDPEKMNDKYLRDISLSFVIAGKDTSANTLTWFFYMLCKHPLIQEKVSEEVKTATEAYNNTSIDEFGPKLTQVALDKMHYLHAALTETLRLYPAVPLDGKSAEKDDILPDGLKIKKGDGLGYMAYPMGRMTYIWGDDAEEFRPERWLNNGVFQPESPFKFTAFQAQGPLNPRDVPDLDTLSGSDEASNRFMKAFDDSNELVYWRFADLLWRVKRYLNIGREAALKENIKIIDKFVYEIIRNKREQLKNRNLYRNKEDILSRFITESDNDPENMSDEYLRDILLNFLIAGKDTTANTLTWFFYMLCKHPLIQEKVAEDVKVATEADSNTPLDAFGFKLTEVAIDKMHYLHAALSETMRLYPAVPLNRKSVEKDDVLPDGFIIKKGDGLGYMPYPMGRMTYIWGEDAEDFRPERWLNDGVFHPESPFKFTAFQAGPRICLGKEFAYRQMKILAAFLVYFFKFKLVDPIIGLVTFLLVLLLAFVFLPYLTELMSTDHRPPVVGPITNQLIHFQHLYDYMTSIAKKYPTFRFITPTHSEVYTDDPVNVEYILKTNFANYTKLTQVALDKMHYLHSVLTETLRLYPAVPLDGKSAENDDVLPDGLKIKKGDGVGYMPYPMGRMTYIWGEDAEDFRPERWLNNGVFQLESPFKFTAFQGGPRICLGKEFAYRQMKILAAFLVYFKFKLTDENFEAVYRTMFTLHMDKGLHLYASPRFQLEKSGS</sequence>
<keyword evidence="4" id="KW-0560">Oxidoreductase</keyword>
<dbReference type="GO" id="GO:0016705">
    <property type="term" value="F:oxidoreductase activity, acting on paired donors, with incorporation or reduction of molecular oxygen"/>
    <property type="evidence" value="ECO:0007669"/>
    <property type="project" value="InterPro"/>
</dbReference>
<evidence type="ECO:0000313" key="8">
    <source>
        <dbReference type="EMBL" id="PWA45738.1"/>
    </source>
</evidence>
<dbReference type="GO" id="GO:0004497">
    <property type="term" value="F:monooxygenase activity"/>
    <property type="evidence" value="ECO:0007669"/>
    <property type="project" value="InterPro"/>
</dbReference>
<organism evidence="8 9">
    <name type="scientific">Artemisia annua</name>
    <name type="common">Sweet wormwood</name>
    <dbReference type="NCBI Taxonomy" id="35608"/>
    <lineage>
        <taxon>Eukaryota</taxon>
        <taxon>Viridiplantae</taxon>
        <taxon>Streptophyta</taxon>
        <taxon>Embryophyta</taxon>
        <taxon>Tracheophyta</taxon>
        <taxon>Spermatophyta</taxon>
        <taxon>Magnoliopsida</taxon>
        <taxon>eudicotyledons</taxon>
        <taxon>Gunneridae</taxon>
        <taxon>Pentapetalae</taxon>
        <taxon>asterids</taxon>
        <taxon>campanulids</taxon>
        <taxon>Asterales</taxon>
        <taxon>Asteraceae</taxon>
        <taxon>Asteroideae</taxon>
        <taxon>Anthemideae</taxon>
        <taxon>Artemisiinae</taxon>
        <taxon>Artemisia</taxon>
    </lineage>
</organism>
<keyword evidence="5 6" id="KW-0408">Iron</keyword>
<dbReference type="SUPFAM" id="SSF48264">
    <property type="entry name" value="Cytochrome P450"/>
    <property type="match status" value="3"/>
</dbReference>
<dbReference type="InterPro" id="IPR002401">
    <property type="entry name" value="Cyt_P450_E_grp-I"/>
</dbReference>
<keyword evidence="7" id="KW-1133">Transmembrane helix</keyword>
<comment type="similarity">
    <text evidence="2">Belongs to the cytochrome P450 family.</text>
</comment>
<protein>
    <submittedName>
        <fullName evidence="8">Cytochrome P450</fullName>
    </submittedName>
</protein>
<dbReference type="PROSITE" id="PS51257">
    <property type="entry name" value="PROKAR_LIPOPROTEIN"/>
    <property type="match status" value="1"/>
</dbReference>
<keyword evidence="7" id="KW-0472">Membrane</keyword>
<dbReference type="Pfam" id="PF00067">
    <property type="entry name" value="p450"/>
    <property type="match status" value="3"/>
</dbReference>
<keyword evidence="9" id="KW-1185">Reference proteome</keyword>
<evidence type="ECO:0000256" key="6">
    <source>
        <dbReference type="PIRSR" id="PIRSR602401-1"/>
    </source>
</evidence>
<reference evidence="8 9" key="1">
    <citation type="journal article" date="2018" name="Mol. Plant">
        <title>The genome of Artemisia annua provides insight into the evolution of Asteraceae family and artemisinin biosynthesis.</title>
        <authorList>
            <person name="Shen Q."/>
            <person name="Zhang L."/>
            <person name="Liao Z."/>
            <person name="Wang S."/>
            <person name="Yan T."/>
            <person name="Shi P."/>
            <person name="Liu M."/>
            <person name="Fu X."/>
            <person name="Pan Q."/>
            <person name="Wang Y."/>
            <person name="Lv Z."/>
            <person name="Lu X."/>
            <person name="Zhang F."/>
            <person name="Jiang W."/>
            <person name="Ma Y."/>
            <person name="Chen M."/>
            <person name="Hao X."/>
            <person name="Li L."/>
            <person name="Tang Y."/>
            <person name="Lv G."/>
            <person name="Zhou Y."/>
            <person name="Sun X."/>
            <person name="Brodelius P.E."/>
            <person name="Rose J.K.C."/>
            <person name="Tang K."/>
        </authorList>
    </citation>
    <scope>NUCLEOTIDE SEQUENCE [LARGE SCALE GENOMIC DNA]</scope>
    <source>
        <strain evidence="9">cv. Huhao1</strain>
        <tissue evidence="8">Leaf</tissue>
    </source>
</reference>
<keyword evidence="7" id="KW-0812">Transmembrane</keyword>
<keyword evidence="3 6" id="KW-0479">Metal-binding</keyword>
<comment type="caution">
    <text evidence="8">The sequence shown here is derived from an EMBL/GenBank/DDBJ whole genome shotgun (WGS) entry which is preliminary data.</text>
</comment>
<evidence type="ECO:0000313" key="9">
    <source>
        <dbReference type="Proteomes" id="UP000245207"/>
    </source>
</evidence>
<dbReference type="GO" id="GO:0020037">
    <property type="term" value="F:heme binding"/>
    <property type="evidence" value="ECO:0007669"/>
    <property type="project" value="InterPro"/>
</dbReference>
<evidence type="ECO:0000256" key="2">
    <source>
        <dbReference type="ARBA" id="ARBA00010617"/>
    </source>
</evidence>
<evidence type="ECO:0000256" key="3">
    <source>
        <dbReference type="ARBA" id="ARBA00022723"/>
    </source>
</evidence>
<dbReference type="PRINTS" id="PR00463">
    <property type="entry name" value="EP450I"/>
</dbReference>
<gene>
    <name evidence="8" type="ORF">CTI12_AA499670</name>
</gene>
<dbReference type="InterPro" id="IPR001128">
    <property type="entry name" value="Cyt_P450"/>
</dbReference>
<feature type="transmembrane region" description="Helical" evidence="7">
    <location>
        <begin position="12"/>
        <end position="44"/>
    </location>
</feature>
<dbReference type="OrthoDB" id="1470350at2759"/>
<name>A0A2U1L9R0_ARTAN</name>
<feature type="transmembrane region" description="Helical" evidence="7">
    <location>
        <begin position="789"/>
        <end position="809"/>
    </location>
</feature>
<comment type="cofactor">
    <cofactor evidence="1 6">
        <name>heme</name>
        <dbReference type="ChEBI" id="CHEBI:30413"/>
    </cofactor>
</comment>
<accession>A0A2U1L9R0</accession>